<organism evidence="2 3">
    <name type="scientific">Trametes pubescens</name>
    <name type="common">White-rot fungus</name>
    <dbReference type="NCBI Taxonomy" id="154538"/>
    <lineage>
        <taxon>Eukaryota</taxon>
        <taxon>Fungi</taxon>
        <taxon>Dikarya</taxon>
        <taxon>Basidiomycota</taxon>
        <taxon>Agaricomycotina</taxon>
        <taxon>Agaricomycetes</taxon>
        <taxon>Polyporales</taxon>
        <taxon>Polyporaceae</taxon>
        <taxon>Trametes</taxon>
    </lineage>
</organism>
<dbReference type="CDD" id="cd00570">
    <property type="entry name" value="GST_N_family"/>
    <property type="match status" value="1"/>
</dbReference>
<dbReference type="Gene3D" id="3.40.30.110">
    <property type="match status" value="1"/>
</dbReference>
<accession>A0A1M2VN81</accession>
<evidence type="ECO:0000259" key="1">
    <source>
        <dbReference type="PROSITE" id="PS50404"/>
    </source>
</evidence>
<reference evidence="2 3" key="1">
    <citation type="submission" date="2016-10" db="EMBL/GenBank/DDBJ databases">
        <title>Genome sequence of the basidiomycete white-rot fungus Trametes pubescens.</title>
        <authorList>
            <person name="Makela M.R."/>
            <person name="Granchi Z."/>
            <person name="Peng M."/>
            <person name="De Vries R.P."/>
            <person name="Grigoriev I."/>
            <person name="Riley R."/>
            <person name="Hilden K."/>
        </authorList>
    </citation>
    <scope>NUCLEOTIDE SEQUENCE [LARGE SCALE GENOMIC DNA]</scope>
    <source>
        <strain evidence="2 3">FBCC735</strain>
    </source>
</reference>
<dbReference type="InterPro" id="IPR036249">
    <property type="entry name" value="Thioredoxin-like_sf"/>
</dbReference>
<dbReference type="AlphaFoldDB" id="A0A1M2VN81"/>
<dbReference type="OrthoDB" id="202840at2759"/>
<dbReference type="Pfam" id="PF13417">
    <property type="entry name" value="GST_N_3"/>
    <property type="match status" value="1"/>
</dbReference>
<dbReference type="InterPro" id="IPR004045">
    <property type="entry name" value="Glutathione_S-Trfase_N"/>
</dbReference>
<feature type="domain" description="GST N-terminal" evidence="1">
    <location>
        <begin position="7"/>
        <end position="87"/>
    </location>
</feature>
<dbReference type="PROSITE" id="PS50404">
    <property type="entry name" value="GST_NTER"/>
    <property type="match status" value="1"/>
</dbReference>
<dbReference type="OMA" id="IGNDVYC"/>
<sequence length="342" mass="37500">MAPTVKLPVVLYHYDGSPFATKVKNLLALKRIPHSRVEVSTTLPRPDLADRLGVTYRRIPVLAIGKDVYCDTSLIATVLERRFPTSEGYATFFPARKGGGKADTGMIKALSSSYADRTVFPLAAENLPYKKFPPAFLKDRSAWLGKTIDADAMEANQPVVKSWLISHLALLEEQLADGREWLMDTETPSLADITVHFPWAWMQQFRALRDLFDRARFPATIAWMTRTTDYIAKVGSQQQIVLDNIAGARAAEIIASSLAPEDPRIVGFDTGEAARLGIERGQVVSVTPSDNGKVPTVGRLVSLNLEEVAIETQGSSGTSVHCHFPRLNFVIKPAARGAGAKL</sequence>
<dbReference type="InterPro" id="IPR036282">
    <property type="entry name" value="Glutathione-S-Trfase_C_sf"/>
</dbReference>
<dbReference type="InterPro" id="IPR058268">
    <property type="entry name" value="DUF7962"/>
</dbReference>
<dbReference type="Proteomes" id="UP000184267">
    <property type="component" value="Unassembled WGS sequence"/>
</dbReference>
<keyword evidence="3" id="KW-1185">Reference proteome</keyword>
<gene>
    <name evidence="2" type="ORF">TRAPUB_86</name>
</gene>
<evidence type="ECO:0000313" key="3">
    <source>
        <dbReference type="Proteomes" id="UP000184267"/>
    </source>
</evidence>
<proteinExistence type="predicted"/>
<dbReference type="Gene3D" id="1.20.1050.10">
    <property type="match status" value="1"/>
</dbReference>
<dbReference type="CDD" id="cd00299">
    <property type="entry name" value="GST_C_family"/>
    <property type="match status" value="1"/>
</dbReference>
<dbReference type="Pfam" id="PF25907">
    <property type="entry name" value="DUF7962"/>
    <property type="match status" value="1"/>
</dbReference>
<evidence type="ECO:0000313" key="2">
    <source>
        <dbReference type="EMBL" id="OJT09061.1"/>
    </source>
</evidence>
<dbReference type="SUPFAM" id="SSF52833">
    <property type="entry name" value="Thioredoxin-like"/>
    <property type="match status" value="1"/>
</dbReference>
<comment type="caution">
    <text evidence="2">The sequence shown here is derived from an EMBL/GenBank/DDBJ whole genome shotgun (WGS) entry which is preliminary data.</text>
</comment>
<dbReference type="EMBL" id="MNAD01000987">
    <property type="protein sequence ID" value="OJT09061.1"/>
    <property type="molecule type" value="Genomic_DNA"/>
</dbReference>
<protein>
    <recommendedName>
        <fullName evidence="1">GST N-terminal domain-containing protein</fullName>
    </recommendedName>
</protein>
<dbReference type="SUPFAM" id="SSF47616">
    <property type="entry name" value="GST C-terminal domain-like"/>
    <property type="match status" value="1"/>
</dbReference>
<dbReference type="STRING" id="154538.A0A1M2VN81"/>
<name>A0A1M2VN81_TRAPU</name>